<dbReference type="Pfam" id="PF04586">
    <property type="entry name" value="Peptidase_S78"/>
    <property type="match status" value="1"/>
</dbReference>
<dbReference type="InterPro" id="IPR054612">
    <property type="entry name" value="Phage_capsid-like_C"/>
</dbReference>
<evidence type="ECO:0000259" key="5">
    <source>
        <dbReference type="Pfam" id="PF04586"/>
    </source>
</evidence>
<reference evidence="7 8" key="2">
    <citation type="journal article" date="2006" name="Environ. Microbiol.">
        <title>Sequence analysis of three plasmids harboured in Rhodococcus erythropolis strain PR4.</title>
        <authorList>
            <person name="Sekine M."/>
            <person name="Tanikawa S."/>
            <person name="Omata S."/>
            <person name="Saito M."/>
            <person name="Fujisawa T."/>
            <person name="Tsukatani N."/>
            <person name="Tajima T."/>
            <person name="Sekigawa T."/>
            <person name="Kosugi H."/>
            <person name="Matsuo Y."/>
            <person name="Nishiko R."/>
            <person name="Imamura K."/>
            <person name="Ito M."/>
            <person name="Narita H."/>
            <person name="Tago S."/>
            <person name="Fujita N."/>
            <person name="Harayama S."/>
        </authorList>
    </citation>
    <scope>NUCLEOTIDE SEQUENCE [LARGE SCALE GENOMIC DNA]</scope>
    <source>
        <strain evidence="8">PR4 / NBRC 100887</strain>
    </source>
</reference>
<dbReference type="Proteomes" id="UP000002204">
    <property type="component" value="Chromosome"/>
</dbReference>
<organism evidence="7 8">
    <name type="scientific">Rhodococcus erythropolis (strain PR4 / NBRC 100887)</name>
    <dbReference type="NCBI Taxonomy" id="234621"/>
    <lineage>
        <taxon>Bacteria</taxon>
        <taxon>Bacillati</taxon>
        <taxon>Actinomycetota</taxon>
        <taxon>Actinomycetes</taxon>
        <taxon>Mycobacteriales</taxon>
        <taxon>Nocardiaceae</taxon>
        <taxon>Rhodococcus</taxon>
        <taxon>Rhodococcus erythropolis group</taxon>
    </lineage>
</organism>
<proteinExistence type="predicted"/>
<dbReference type="InterPro" id="IPR006433">
    <property type="entry name" value="Prohead_protease"/>
</dbReference>
<feature type="domain" description="Phage capsid-like C-terminal" evidence="6">
    <location>
        <begin position="322"/>
        <end position="566"/>
    </location>
</feature>
<dbReference type="eggNOG" id="COG4653">
    <property type="taxonomic scope" value="Bacteria"/>
</dbReference>
<evidence type="ECO:0000256" key="2">
    <source>
        <dbReference type="ARBA" id="ARBA00022612"/>
    </source>
</evidence>
<evidence type="ECO:0000313" key="8">
    <source>
        <dbReference type="Proteomes" id="UP000002204"/>
    </source>
</evidence>
<feature type="domain" description="Prohead serine protease" evidence="5">
    <location>
        <begin position="23"/>
        <end position="163"/>
    </location>
</feature>
<dbReference type="Gene3D" id="3.30.2400.10">
    <property type="entry name" value="Major capsid protein gp5"/>
    <property type="match status" value="1"/>
</dbReference>
<dbReference type="eggNOG" id="COG3740">
    <property type="taxonomic scope" value="Bacteria"/>
</dbReference>
<dbReference type="KEGG" id="rer:RER_18970"/>
<dbReference type="HOGENOM" id="CLU_478066_0_0_11"/>
<dbReference type="GO" id="GO:0006508">
    <property type="term" value="P:proteolysis"/>
    <property type="evidence" value="ECO:0007669"/>
    <property type="project" value="UniProtKB-KW"/>
</dbReference>
<comment type="subcellular location">
    <subcellularLocation>
        <location evidence="1">Virion</location>
    </subcellularLocation>
</comment>
<reference evidence="8" key="1">
    <citation type="submission" date="2005-03" db="EMBL/GenBank/DDBJ databases">
        <title>Comparison of the complete genome sequences of Rhodococcus erythropolis PR4 and Rhodococcus opacus B4.</title>
        <authorList>
            <person name="Takarada H."/>
            <person name="Sekine M."/>
            <person name="Hosoyama A."/>
            <person name="Yamada R."/>
            <person name="Fujisawa T."/>
            <person name="Omata S."/>
            <person name="Shimizu A."/>
            <person name="Tsukatani N."/>
            <person name="Tanikawa S."/>
            <person name="Fujita N."/>
            <person name="Harayama S."/>
        </authorList>
    </citation>
    <scope>NUCLEOTIDE SEQUENCE [LARGE SCALE GENOMIC DNA]</scope>
    <source>
        <strain evidence="8">PR4 / NBRC 100887</strain>
    </source>
</reference>
<dbReference type="GO" id="GO:0008233">
    <property type="term" value="F:peptidase activity"/>
    <property type="evidence" value="ECO:0007669"/>
    <property type="project" value="UniProtKB-KW"/>
</dbReference>
<sequence>MLRKKHGGALLKSGPGDGLKEGQFWAYASVFGNVDSYGDVVEPGAFAKSLSDWQAKGAPIPLLFGHNMADPDFNIGHVVKAEEDAHGLKVLGQLDLESPKGQQVHRMLKGKRVGNLSFAYDVIDSEQLKSTELGDYVSLKELAVHEVSIVPIGANRATSVVAVKGGAATNTSKNEVVMSVSLKDQKAAVVTKAQAIVEGAKAEGVELTAEQAAEVDAMIDQVKAFDAQIKASLDSQALIAAVEALGKGVEPVVNEEKGNMNVNTKGRFLGLSGKAGAEAANKLAGQMLGAGSGVKSLTASGTSVTGVPLVSQSPIELGKVPTSILEVLAVVAHATPEFTYLRQTARENNAAPWEAGNKPESKYSVESVSNKLTKIPHVSEGIDRYTLIDNAALGDFLKAEMLDGLAHAVEAQVLNGDGTGLNMTGILHTSGVLVQAFVTDLVTTTRKAVTALEASGRKPGVFVLSPSDWEALELARNTSGAFDLAHSAVDRAARKLHGVPVTVSTALPAKVAVLMDLDSVKVDTDTHGLITEWGVKGDDFVQNASRLLVEGRFGVSVLRPSGVVKIATAA</sequence>
<evidence type="ECO:0000313" key="7">
    <source>
        <dbReference type="EMBL" id="BAH32605.1"/>
    </source>
</evidence>
<dbReference type="Pfam" id="PF05065">
    <property type="entry name" value="Phage_capsid"/>
    <property type="match status" value="1"/>
</dbReference>
<keyword evidence="2" id="KW-1188">Viral release from host cell</keyword>
<dbReference type="Gene3D" id="3.30.2320.10">
    <property type="entry name" value="hypothetical protein PF0899 domain"/>
    <property type="match status" value="1"/>
</dbReference>
<keyword evidence="3" id="KW-0645">Protease</keyword>
<dbReference type="NCBIfam" id="TIGR01543">
    <property type="entry name" value="proheadase_HK97"/>
    <property type="match status" value="1"/>
</dbReference>
<accession>C0ZW70</accession>
<keyword evidence="4" id="KW-0378">Hydrolase</keyword>
<protein>
    <submittedName>
        <fullName evidence="7">Uncharacterized protein</fullName>
    </submittedName>
</protein>
<evidence type="ECO:0000256" key="3">
    <source>
        <dbReference type="ARBA" id="ARBA00022670"/>
    </source>
</evidence>
<dbReference type="AlphaFoldDB" id="C0ZW70"/>
<evidence type="ECO:0000256" key="4">
    <source>
        <dbReference type="ARBA" id="ARBA00022801"/>
    </source>
</evidence>
<evidence type="ECO:0000256" key="1">
    <source>
        <dbReference type="ARBA" id="ARBA00004328"/>
    </source>
</evidence>
<dbReference type="EMBL" id="AP008957">
    <property type="protein sequence ID" value="BAH32605.1"/>
    <property type="molecule type" value="Genomic_DNA"/>
</dbReference>
<dbReference type="InterPro" id="IPR054613">
    <property type="entry name" value="Peptidase_S78_dom"/>
</dbReference>
<evidence type="ECO:0000259" key="6">
    <source>
        <dbReference type="Pfam" id="PF05065"/>
    </source>
</evidence>
<gene>
    <name evidence="7" type="ordered locus">RER_18970</name>
</gene>
<dbReference type="RefSeq" id="WP_020906912.1">
    <property type="nucleotide sequence ID" value="NC_012490.1"/>
</dbReference>
<dbReference type="NCBIfam" id="TIGR01554">
    <property type="entry name" value="major_cap_HK97"/>
    <property type="match status" value="1"/>
</dbReference>
<name>C0ZW70_RHOE4</name>
<dbReference type="SUPFAM" id="SSF56563">
    <property type="entry name" value="Major capsid protein gp5"/>
    <property type="match status" value="1"/>
</dbReference>
<dbReference type="InterPro" id="IPR024455">
    <property type="entry name" value="Phage_capsid"/>
</dbReference>